<reference evidence="1 2" key="1">
    <citation type="submission" date="2023-11" db="EMBL/GenBank/DDBJ databases">
        <title>Draft genome sequence of a psychrophilic Clostridium strain from permafrost water brine.</title>
        <authorList>
            <person name="Shcherbakova V.A."/>
            <person name="Trubitsyn V.E."/>
            <person name="Zakharyuk A.G."/>
        </authorList>
    </citation>
    <scope>NUCLEOTIDE SEQUENCE [LARGE SCALE GENOMIC DNA]</scope>
    <source>
        <strain evidence="1 2">14F</strain>
    </source>
</reference>
<accession>A0ABU7US10</accession>
<organism evidence="1 2">
    <name type="scientific">Clostridium frigoriphilum</name>
    <dbReference type="NCBI Taxonomy" id="443253"/>
    <lineage>
        <taxon>Bacteria</taxon>
        <taxon>Bacillati</taxon>
        <taxon>Bacillota</taxon>
        <taxon>Clostridia</taxon>
        <taxon>Eubacteriales</taxon>
        <taxon>Clostridiaceae</taxon>
        <taxon>Clostridium</taxon>
    </lineage>
</organism>
<gene>
    <name evidence="1" type="ORF">SJI18_18075</name>
</gene>
<comment type="caution">
    <text evidence="1">The sequence shown here is derived from an EMBL/GenBank/DDBJ whole genome shotgun (WGS) entry which is preliminary data.</text>
</comment>
<evidence type="ECO:0000313" key="2">
    <source>
        <dbReference type="Proteomes" id="UP001498469"/>
    </source>
</evidence>
<protein>
    <recommendedName>
        <fullName evidence="3">Lipoprotein</fullName>
    </recommendedName>
</protein>
<evidence type="ECO:0000313" key="1">
    <source>
        <dbReference type="EMBL" id="MEF2114205.1"/>
    </source>
</evidence>
<evidence type="ECO:0008006" key="3">
    <source>
        <dbReference type="Google" id="ProtNLM"/>
    </source>
</evidence>
<dbReference type="PROSITE" id="PS51257">
    <property type="entry name" value="PROKAR_LIPOPROTEIN"/>
    <property type="match status" value="1"/>
</dbReference>
<dbReference type="RefSeq" id="WP_216252979.1">
    <property type="nucleotide sequence ID" value="NZ_JAZHFS010000020.1"/>
</dbReference>
<dbReference type="Proteomes" id="UP001498469">
    <property type="component" value="Unassembled WGS sequence"/>
</dbReference>
<sequence length="242" mass="26437">MKKIILTLFVALLPVLVLSGCVQYYNGVPVNSASYTRTFTFTKDEEGFEGGFADLPIDYNPFIYTLAFKQASVPIKDKLDKGLMLKGHNRSDDLFMYVSKKFNVKDGLRPNTKYTVLLSFDIATNIAGGGIGVGGSPGASVYVKAGIINKAPLVENINGMKTINVDKGIQANGGKEMQVLGNIEKINSTDDTYEYKNFQNKIDVTTNAKGEAWLIIGTDSGFEGLTDIYITNIKLTANLFTK</sequence>
<proteinExistence type="predicted"/>
<name>A0ABU7US10_9CLOT</name>
<dbReference type="EMBL" id="JAZHFS010000020">
    <property type="protein sequence ID" value="MEF2114205.1"/>
    <property type="molecule type" value="Genomic_DNA"/>
</dbReference>
<keyword evidence="2" id="KW-1185">Reference proteome</keyword>